<protein>
    <submittedName>
        <fullName evidence="1">Uncharacterized protein</fullName>
    </submittedName>
</protein>
<name>A0A6A6W2S3_9PEZI</name>
<dbReference type="RefSeq" id="XP_033598880.1">
    <property type="nucleotide sequence ID" value="XM_033747180.1"/>
</dbReference>
<evidence type="ECO:0000313" key="2">
    <source>
        <dbReference type="Proteomes" id="UP000799437"/>
    </source>
</evidence>
<dbReference type="AlphaFoldDB" id="A0A6A6W2S3"/>
<gene>
    <name evidence="1" type="ORF">EJ05DRAFT_501935</name>
</gene>
<dbReference type="EMBL" id="ML996575">
    <property type="protein sequence ID" value="KAF2756429.1"/>
    <property type="molecule type" value="Genomic_DNA"/>
</dbReference>
<keyword evidence="2" id="KW-1185">Reference proteome</keyword>
<proteinExistence type="predicted"/>
<evidence type="ECO:0000313" key="1">
    <source>
        <dbReference type="EMBL" id="KAF2756429.1"/>
    </source>
</evidence>
<dbReference type="Proteomes" id="UP000799437">
    <property type="component" value="Unassembled WGS sequence"/>
</dbReference>
<sequence length="190" mass="21480">MALRVLMEYESVTWSISIQGQSMEIAPRRAHERNRPPRAHNATFVVFDVIEEMGLLFYCDVIYSASCFNAAGALVTKRHQKADIEVTLVRKIEQILSHERHCSGYVHKVAFNVSQISDEYWGPGCARTETDPNDWTSVEAMIDEQNGQYLVIWAGRTAATGDGVQTDWMMAGRATDGLLNEWHADESERV</sequence>
<accession>A0A6A6W2S3</accession>
<dbReference type="GeneID" id="54488234"/>
<reference evidence="1" key="1">
    <citation type="journal article" date="2020" name="Stud. Mycol.">
        <title>101 Dothideomycetes genomes: a test case for predicting lifestyles and emergence of pathogens.</title>
        <authorList>
            <person name="Haridas S."/>
            <person name="Albert R."/>
            <person name="Binder M."/>
            <person name="Bloem J."/>
            <person name="Labutti K."/>
            <person name="Salamov A."/>
            <person name="Andreopoulos B."/>
            <person name="Baker S."/>
            <person name="Barry K."/>
            <person name="Bills G."/>
            <person name="Bluhm B."/>
            <person name="Cannon C."/>
            <person name="Castanera R."/>
            <person name="Culley D."/>
            <person name="Daum C."/>
            <person name="Ezra D."/>
            <person name="Gonzalez J."/>
            <person name="Henrissat B."/>
            <person name="Kuo A."/>
            <person name="Liang C."/>
            <person name="Lipzen A."/>
            <person name="Lutzoni F."/>
            <person name="Magnuson J."/>
            <person name="Mondo S."/>
            <person name="Nolan M."/>
            <person name="Ohm R."/>
            <person name="Pangilinan J."/>
            <person name="Park H.-J."/>
            <person name="Ramirez L."/>
            <person name="Alfaro M."/>
            <person name="Sun H."/>
            <person name="Tritt A."/>
            <person name="Yoshinaga Y."/>
            <person name="Zwiers L.-H."/>
            <person name="Turgeon B."/>
            <person name="Goodwin S."/>
            <person name="Spatafora J."/>
            <person name="Crous P."/>
            <person name="Grigoriev I."/>
        </authorList>
    </citation>
    <scope>NUCLEOTIDE SEQUENCE</scope>
    <source>
        <strain evidence="1">CBS 121739</strain>
    </source>
</reference>
<organism evidence="1 2">
    <name type="scientific">Pseudovirgaria hyperparasitica</name>
    <dbReference type="NCBI Taxonomy" id="470096"/>
    <lineage>
        <taxon>Eukaryota</taxon>
        <taxon>Fungi</taxon>
        <taxon>Dikarya</taxon>
        <taxon>Ascomycota</taxon>
        <taxon>Pezizomycotina</taxon>
        <taxon>Dothideomycetes</taxon>
        <taxon>Dothideomycetes incertae sedis</taxon>
        <taxon>Acrospermales</taxon>
        <taxon>Acrospermaceae</taxon>
        <taxon>Pseudovirgaria</taxon>
    </lineage>
</organism>